<dbReference type="RefSeq" id="WP_204699397.1">
    <property type="nucleotide sequence ID" value="NZ_JAFBEC010000014.1"/>
</dbReference>
<dbReference type="PROSITE" id="PS50893">
    <property type="entry name" value="ABC_TRANSPORTER_2"/>
    <property type="match status" value="2"/>
</dbReference>
<evidence type="ECO:0000256" key="2">
    <source>
        <dbReference type="ARBA" id="ARBA00022840"/>
    </source>
</evidence>
<dbReference type="InterPro" id="IPR027417">
    <property type="entry name" value="P-loop_NTPase"/>
</dbReference>
<accession>A0ABS2PGL8</accession>
<dbReference type="Proteomes" id="UP000741863">
    <property type="component" value="Unassembled WGS sequence"/>
</dbReference>
<protein>
    <submittedName>
        <fullName evidence="5">Macrolide transport system ATP-binding/permease protein</fullName>
    </submittedName>
</protein>
<dbReference type="Pfam" id="PF12848">
    <property type="entry name" value="ABC_tran_Xtn"/>
    <property type="match status" value="1"/>
</dbReference>
<dbReference type="GO" id="GO:0005524">
    <property type="term" value="F:ATP binding"/>
    <property type="evidence" value="ECO:0007669"/>
    <property type="project" value="UniProtKB-KW"/>
</dbReference>
<dbReference type="InterPro" id="IPR003439">
    <property type="entry name" value="ABC_transporter-like_ATP-bd"/>
</dbReference>
<gene>
    <name evidence="5" type="ORF">JOD17_003702</name>
</gene>
<dbReference type="NCBIfam" id="NF000355">
    <property type="entry name" value="ribo_prot_ABC_F"/>
    <property type="match status" value="1"/>
</dbReference>
<feature type="domain" description="ABC transporter" evidence="4">
    <location>
        <begin position="285"/>
        <end position="493"/>
    </location>
</feature>
<evidence type="ECO:0000259" key="4">
    <source>
        <dbReference type="PROSITE" id="PS50893"/>
    </source>
</evidence>
<evidence type="ECO:0000256" key="3">
    <source>
        <dbReference type="SAM" id="MobiDB-lite"/>
    </source>
</evidence>
<organism evidence="5 6">
    <name type="scientific">Geomicrobium sediminis</name>
    <dbReference type="NCBI Taxonomy" id="1347788"/>
    <lineage>
        <taxon>Bacteria</taxon>
        <taxon>Bacillati</taxon>
        <taxon>Bacillota</taxon>
        <taxon>Bacilli</taxon>
        <taxon>Bacillales</taxon>
        <taxon>Geomicrobium</taxon>
    </lineage>
</organism>
<dbReference type="Pfam" id="PF00005">
    <property type="entry name" value="ABC_tran"/>
    <property type="match status" value="3"/>
</dbReference>
<keyword evidence="1" id="KW-0547">Nucleotide-binding</keyword>
<keyword evidence="6" id="KW-1185">Reference proteome</keyword>
<dbReference type="InterPro" id="IPR003593">
    <property type="entry name" value="AAA+_ATPase"/>
</dbReference>
<evidence type="ECO:0000313" key="5">
    <source>
        <dbReference type="EMBL" id="MBM7634580.1"/>
    </source>
</evidence>
<reference evidence="5 6" key="1">
    <citation type="submission" date="2021-01" db="EMBL/GenBank/DDBJ databases">
        <title>Genomic Encyclopedia of Type Strains, Phase IV (KMG-IV): sequencing the most valuable type-strain genomes for metagenomic binning, comparative biology and taxonomic classification.</title>
        <authorList>
            <person name="Goeker M."/>
        </authorList>
    </citation>
    <scope>NUCLEOTIDE SEQUENCE [LARGE SCALE GENOMIC DNA]</scope>
    <source>
        <strain evidence="5 6">DSM 25540</strain>
    </source>
</reference>
<evidence type="ECO:0000313" key="6">
    <source>
        <dbReference type="Proteomes" id="UP000741863"/>
    </source>
</evidence>
<dbReference type="PROSITE" id="PS00211">
    <property type="entry name" value="ABC_TRANSPORTER_1"/>
    <property type="match status" value="1"/>
</dbReference>
<dbReference type="SUPFAM" id="SSF52540">
    <property type="entry name" value="P-loop containing nucleoside triphosphate hydrolases"/>
    <property type="match status" value="2"/>
</dbReference>
<dbReference type="InterPro" id="IPR017871">
    <property type="entry name" value="ABC_transporter-like_CS"/>
</dbReference>
<dbReference type="SMART" id="SM00382">
    <property type="entry name" value="AAA"/>
    <property type="match status" value="2"/>
</dbReference>
<name>A0ABS2PGL8_9BACL</name>
<comment type="caution">
    <text evidence="5">The sequence shown here is derived from an EMBL/GenBank/DDBJ whole genome shotgun (WGS) entry which is preliminary data.</text>
</comment>
<dbReference type="EMBL" id="JAFBEC010000014">
    <property type="protein sequence ID" value="MBM7634580.1"/>
    <property type="molecule type" value="Genomic_DNA"/>
</dbReference>
<evidence type="ECO:0000256" key="1">
    <source>
        <dbReference type="ARBA" id="ARBA00022741"/>
    </source>
</evidence>
<dbReference type="PANTHER" id="PTHR42855:SF2">
    <property type="entry name" value="DRUG RESISTANCE ABC TRANSPORTER,ATP-BINDING PROTEIN"/>
    <property type="match status" value="1"/>
</dbReference>
<dbReference type="InterPro" id="IPR051309">
    <property type="entry name" value="ABCF_ATPase"/>
</dbReference>
<feature type="region of interest" description="Disordered" evidence="3">
    <location>
        <begin position="211"/>
        <end position="244"/>
    </location>
</feature>
<dbReference type="InterPro" id="IPR032781">
    <property type="entry name" value="ABC_tran_Xtn"/>
</dbReference>
<feature type="domain" description="ABC transporter" evidence="4">
    <location>
        <begin position="3"/>
        <end position="190"/>
    </location>
</feature>
<keyword evidence="2 5" id="KW-0067">ATP-binding</keyword>
<sequence>MLLRANHLSYSVKGKSLFSIEQLHVYEGERIGLVGKNGVGKTTLLQVLANMKYVDQGEVILKGTSAFVPQEDDLPSLEAEHKERHLWNVPQTPNSGGEKTRLKIAHAFATEAELLIMDEPTSHLDVTGIEQLEEQIVNESRTVIVTSHDIAFLNNVCTTIWELDDGKLTAFTGNYDAYKKQKRERVDEQAFQYEQYVKEKKRLQQSIEGVKKKSASVKKAPSRMGNSEARLHKRSAGETKAKLNRAGKAIDSRIQQLEVKEKPKTEALLVFNAAQFTPLNAKYVLQFQDQQLIIPNQNVAKKLSGHVQRGDKLAIIGENGSGKTTLLRNMYKDRTRFSVSKAANIGYFDQHQEQVDGARTILENALDHSPYEESFVRTVLARLQFRGDEVHQRAAYLSGGERVKLSLIMTLLGEHNVLFLDEPTNYLDYAAKEELIELLIAFPGTIIFVTHDRQFIDEVASHTLDLSKDEARVKDVKHVETTQEPETMDHMQLDLQITETLSRLATTVDEEEKALLDQKFQELMNQKNRLK</sequence>
<dbReference type="CDD" id="cd03221">
    <property type="entry name" value="ABCF_EF-3"/>
    <property type="match status" value="2"/>
</dbReference>
<proteinExistence type="predicted"/>
<dbReference type="Gene3D" id="3.40.50.300">
    <property type="entry name" value="P-loop containing nucleotide triphosphate hydrolases"/>
    <property type="match status" value="3"/>
</dbReference>
<dbReference type="PANTHER" id="PTHR42855">
    <property type="entry name" value="ABC TRANSPORTER ATP-BINDING SUBUNIT"/>
    <property type="match status" value="1"/>
</dbReference>